<keyword evidence="9 13" id="KW-0198">Cysteine biosynthesis</keyword>
<dbReference type="NCBIfam" id="TIGR01139">
    <property type="entry name" value="cysK"/>
    <property type="match status" value="1"/>
</dbReference>
<dbReference type="AlphaFoldDB" id="Q1K226"/>
<evidence type="ECO:0000256" key="10">
    <source>
        <dbReference type="ARBA" id="ARBA00047931"/>
    </source>
</evidence>
<dbReference type="NCBIfam" id="TIGR01136">
    <property type="entry name" value="cysKM"/>
    <property type="match status" value="1"/>
</dbReference>
<feature type="binding site" evidence="11">
    <location>
        <position position="262"/>
    </location>
    <ligand>
        <name>pyridoxal 5'-phosphate</name>
        <dbReference type="ChEBI" id="CHEBI:597326"/>
    </ligand>
</feature>
<name>Q1K226_DESA6</name>
<dbReference type="RefSeq" id="WP_005998651.1">
    <property type="nucleotide sequence ID" value="NZ_AAEW02000004.1"/>
</dbReference>
<dbReference type="Pfam" id="PF00291">
    <property type="entry name" value="PALP"/>
    <property type="match status" value="1"/>
</dbReference>
<evidence type="ECO:0000256" key="1">
    <source>
        <dbReference type="ARBA" id="ARBA00001933"/>
    </source>
</evidence>
<comment type="caution">
    <text evidence="15">The sequence shown here is derived from an EMBL/GenBank/DDBJ whole genome shotgun (WGS) entry which is preliminary data.</text>
</comment>
<dbReference type="UniPathway" id="UPA00136">
    <property type="reaction ID" value="UER00200"/>
</dbReference>
<reference evidence="15" key="1">
    <citation type="submission" date="2006-05" db="EMBL/GenBank/DDBJ databases">
        <title>Annotation of the draft genome assembly of Desulfuromonas acetoxidans DSM 684.</title>
        <authorList>
            <consortium name="US DOE Joint Genome Institute (JGI-ORNL)"/>
            <person name="Larimer F."/>
            <person name="Land M."/>
            <person name="Hauser L."/>
        </authorList>
    </citation>
    <scope>NUCLEOTIDE SEQUENCE [LARGE SCALE GENOMIC DNA]</scope>
    <source>
        <strain evidence="15">DSM 684</strain>
    </source>
</reference>
<dbReference type="OrthoDB" id="9815130at2"/>
<evidence type="ECO:0000256" key="7">
    <source>
        <dbReference type="ARBA" id="ARBA00022679"/>
    </source>
</evidence>
<sequence length="302" mass="31812">MKTDLLQLIGNTPLIRLPFLEAPQGAELWGKLESANPGGSVKDRIALGMIEQAEQDGLLKPGAHLVEPTSGNTGIGLALVCASKGYQLTLTMPDSMSLERRRLLKAYGADLVLTPGAKGMRGAIDQAEALSDENGWFMVQQFTNPANPATHERTTGPEIYRDLDGALDAFVTGVGTGGTLTGVGRYLKAQNTDIALIAVEPEDSAVLSGKAPGPHGIQGIGAGFIPEVLDQHLIDRVITVATDQARECARQLAQHGVLVGISSGANVFAAQQVAAQLKSGQRVVTTLCDTGERYLSMDIFDA</sequence>
<evidence type="ECO:0000256" key="2">
    <source>
        <dbReference type="ARBA" id="ARBA00004962"/>
    </source>
</evidence>
<feature type="binding site" evidence="11">
    <location>
        <begin position="175"/>
        <end position="179"/>
    </location>
    <ligand>
        <name>pyridoxal 5'-phosphate</name>
        <dbReference type="ChEBI" id="CHEBI:597326"/>
    </ligand>
</feature>
<dbReference type="SUPFAM" id="SSF53686">
    <property type="entry name" value="Tryptophan synthase beta subunit-like PLP-dependent enzymes"/>
    <property type="match status" value="1"/>
</dbReference>
<dbReference type="FunFam" id="3.40.50.1100:FF:000002">
    <property type="entry name" value="Cysteine synthase"/>
    <property type="match status" value="1"/>
</dbReference>
<dbReference type="GO" id="GO:0016846">
    <property type="term" value="F:carbon-sulfur lyase activity"/>
    <property type="evidence" value="ECO:0007669"/>
    <property type="project" value="UniProtKB-ARBA"/>
</dbReference>
<evidence type="ECO:0000256" key="9">
    <source>
        <dbReference type="ARBA" id="ARBA00023192"/>
    </source>
</evidence>
<keyword evidence="7 13" id="KW-0808">Transferase</keyword>
<feature type="domain" description="Tryptophan synthase beta chain-like PALP" evidence="14">
    <location>
        <begin position="6"/>
        <end position="289"/>
    </location>
</feature>
<feature type="modified residue" description="N6-(pyridoxal phosphate)lysine" evidence="12">
    <location>
        <position position="42"/>
    </location>
</feature>
<feature type="binding site" evidence="11">
    <location>
        <position position="72"/>
    </location>
    <ligand>
        <name>pyridoxal 5'-phosphate</name>
        <dbReference type="ChEBI" id="CHEBI:597326"/>
    </ligand>
</feature>
<evidence type="ECO:0000313" key="15">
    <source>
        <dbReference type="EMBL" id="EAT16613.1"/>
    </source>
</evidence>
<evidence type="ECO:0000256" key="6">
    <source>
        <dbReference type="ARBA" id="ARBA00022605"/>
    </source>
</evidence>
<comment type="catalytic activity">
    <reaction evidence="10 13">
        <text>O-acetyl-L-serine + hydrogen sulfide = L-cysteine + acetate</text>
        <dbReference type="Rhea" id="RHEA:14829"/>
        <dbReference type="ChEBI" id="CHEBI:29919"/>
        <dbReference type="ChEBI" id="CHEBI:30089"/>
        <dbReference type="ChEBI" id="CHEBI:35235"/>
        <dbReference type="ChEBI" id="CHEBI:58340"/>
        <dbReference type="EC" id="2.5.1.47"/>
    </reaction>
</comment>
<dbReference type="PROSITE" id="PS00901">
    <property type="entry name" value="CYS_SYNTHASE"/>
    <property type="match status" value="1"/>
</dbReference>
<evidence type="ECO:0000256" key="4">
    <source>
        <dbReference type="ARBA" id="ARBA00012681"/>
    </source>
</evidence>
<dbReference type="InterPro" id="IPR005856">
    <property type="entry name" value="Cys_synth"/>
</dbReference>
<evidence type="ECO:0000259" key="14">
    <source>
        <dbReference type="Pfam" id="PF00291"/>
    </source>
</evidence>
<evidence type="ECO:0000313" key="16">
    <source>
        <dbReference type="Proteomes" id="UP000005695"/>
    </source>
</evidence>
<dbReference type="Gene3D" id="3.40.50.1100">
    <property type="match status" value="2"/>
</dbReference>
<gene>
    <name evidence="15" type="ORF">Dace_2708</name>
</gene>
<dbReference type="EMBL" id="AAEW02000004">
    <property type="protein sequence ID" value="EAT16613.1"/>
    <property type="molecule type" value="Genomic_DNA"/>
</dbReference>
<dbReference type="InterPro" id="IPR005859">
    <property type="entry name" value="CysK"/>
</dbReference>
<dbReference type="PANTHER" id="PTHR10314">
    <property type="entry name" value="CYSTATHIONINE BETA-SYNTHASE"/>
    <property type="match status" value="1"/>
</dbReference>
<dbReference type="EC" id="2.5.1.47" evidence="4 13"/>
<comment type="cofactor">
    <cofactor evidence="1 11 13">
        <name>pyridoxal 5'-phosphate</name>
        <dbReference type="ChEBI" id="CHEBI:597326"/>
    </cofactor>
</comment>
<reference evidence="15" key="2">
    <citation type="submission" date="2006-05" db="EMBL/GenBank/DDBJ databases">
        <title>Sequencing of the draft genome and assembly of Desulfuromonas acetoxidans DSM 684.</title>
        <authorList>
            <consortium name="US DOE Joint Genome Institute (JGI-PGF)"/>
            <person name="Copeland A."/>
            <person name="Lucas S."/>
            <person name="Lapidus A."/>
            <person name="Barry K."/>
            <person name="Detter J.C."/>
            <person name="Glavina del Rio T."/>
            <person name="Hammon N."/>
            <person name="Israni S."/>
            <person name="Dalin E."/>
            <person name="Tice H."/>
            <person name="Bruce D."/>
            <person name="Pitluck S."/>
            <person name="Richardson P."/>
        </authorList>
    </citation>
    <scope>NUCLEOTIDE SEQUENCE [LARGE SCALE GENOMIC DNA]</scope>
    <source>
        <strain evidence="15">DSM 684</strain>
    </source>
</reference>
<keyword evidence="16" id="KW-1185">Reference proteome</keyword>
<comment type="similarity">
    <text evidence="3 13">Belongs to the cysteine synthase/cystathionine beta-synthase family.</text>
</comment>
<comment type="pathway">
    <text evidence="2">Amino-acid biosynthesis; L-cysteine biosynthesis; L-cysteine from L-serine: step 2/2.</text>
</comment>
<dbReference type="Proteomes" id="UP000005695">
    <property type="component" value="Unassembled WGS sequence"/>
</dbReference>
<dbReference type="InterPro" id="IPR036052">
    <property type="entry name" value="TrpB-like_PALP_sf"/>
</dbReference>
<accession>Q1K226</accession>
<evidence type="ECO:0000256" key="11">
    <source>
        <dbReference type="PIRSR" id="PIRSR605856-50"/>
    </source>
</evidence>
<dbReference type="InterPro" id="IPR050214">
    <property type="entry name" value="Cys_Synth/Cystath_Beta-Synth"/>
</dbReference>
<keyword evidence="6 13" id="KW-0028">Amino-acid biosynthesis</keyword>
<evidence type="ECO:0000256" key="8">
    <source>
        <dbReference type="ARBA" id="ARBA00022898"/>
    </source>
</evidence>
<evidence type="ECO:0000256" key="13">
    <source>
        <dbReference type="RuleBase" id="RU003985"/>
    </source>
</evidence>
<evidence type="ECO:0000256" key="12">
    <source>
        <dbReference type="PIRSR" id="PIRSR605856-51"/>
    </source>
</evidence>
<keyword evidence="8 11" id="KW-0663">Pyridoxal phosphate</keyword>
<dbReference type="CDD" id="cd01561">
    <property type="entry name" value="CBS_like"/>
    <property type="match status" value="1"/>
</dbReference>
<dbReference type="GO" id="GO:0004124">
    <property type="term" value="F:cysteine synthase activity"/>
    <property type="evidence" value="ECO:0007669"/>
    <property type="project" value="UniProtKB-UniRule"/>
</dbReference>
<dbReference type="InterPro" id="IPR001926">
    <property type="entry name" value="TrpB-like_PALP"/>
</dbReference>
<proteinExistence type="inferred from homology"/>
<dbReference type="FunFam" id="3.40.50.1100:FF:000006">
    <property type="entry name" value="Cysteine synthase"/>
    <property type="match status" value="1"/>
</dbReference>
<dbReference type="InterPro" id="IPR001216">
    <property type="entry name" value="P-phosphate_BS"/>
</dbReference>
<dbReference type="GO" id="GO:0006535">
    <property type="term" value="P:cysteine biosynthetic process from serine"/>
    <property type="evidence" value="ECO:0007669"/>
    <property type="project" value="UniProtKB-UniRule"/>
</dbReference>
<organism evidence="15 16">
    <name type="scientific">Desulfuromonas acetoxidans (strain DSM 684 / 11070)</name>
    <dbReference type="NCBI Taxonomy" id="281689"/>
    <lineage>
        <taxon>Bacteria</taxon>
        <taxon>Pseudomonadati</taxon>
        <taxon>Thermodesulfobacteriota</taxon>
        <taxon>Desulfuromonadia</taxon>
        <taxon>Desulfuromonadales</taxon>
        <taxon>Desulfuromonadaceae</taxon>
        <taxon>Desulfuromonas</taxon>
    </lineage>
</organism>
<protein>
    <recommendedName>
        <fullName evidence="5 13">Cysteine synthase</fullName>
        <ecNumber evidence="4 13">2.5.1.47</ecNumber>
    </recommendedName>
</protein>
<evidence type="ECO:0000256" key="5">
    <source>
        <dbReference type="ARBA" id="ARBA00019371"/>
    </source>
</evidence>
<evidence type="ECO:0000256" key="3">
    <source>
        <dbReference type="ARBA" id="ARBA00007103"/>
    </source>
</evidence>